<evidence type="ECO:0000256" key="1">
    <source>
        <dbReference type="ARBA" id="ARBA00004370"/>
    </source>
</evidence>
<protein>
    <submittedName>
        <fullName evidence="9">Uncharacterized protein</fullName>
    </submittedName>
</protein>
<dbReference type="Gene3D" id="1.20.1250.20">
    <property type="entry name" value="MFS general substrate transporter like domains"/>
    <property type="match status" value="1"/>
</dbReference>
<comment type="subcellular location">
    <subcellularLocation>
        <location evidence="1">Membrane</location>
    </subcellularLocation>
</comment>
<evidence type="ECO:0000256" key="8">
    <source>
        <dbReference type="SAM" id="Phobius"/>
    </source>
</evidence>
<keyword evidence="5 8" id="KW-1133">Transmembrane helix</keyword>
<dbReference type="Pfam" id="PF00083">
    <property type="entry name" value="Sugar_tr"/>
    <property type="match status" value="1"/>
</dbReference>
<dbReference type="PANTHER" id="PTHR23500:SF44">
    <property type="entry name" value="SUGAR TRANSPORT PROTEIN 5"/>
    <property type="match status" value="1"/>
</dbReference>
<dbReference type="InterPro" id="IPR036259">
    <property type="entry name" value="MFS_trans_sf"/>
</dbReference>
<keyword evidence="3" id="KW-0813">Transport</keyword>
<comment type="caution">
    <text evidence="9">The sequence shown here is derived from an EMBL/GenBank/DDBJ whole genome shotgun (WGS) entry which is preliminary data.</text>
</comment>
<dbReference type="InterPro" id="IPR005828">
    <property type="entry name" value="MFS_sugar_transport-like"/>
</dbReference>
<evidence type="ECO:0000313" key="9">
    <source>
        <dbReference type="EMBL" id="KAL3504733.1"/>
    </source>
</evidence>
<proteinExistence type="inferred from homology"/>
<dbReference type="EMBL" id="JBJUIK010000014">
    <property type="protein sequence ID" value="KAL3504733.1"/>
    <property type="molecule type" value="Genomic_DNA"/>
</dbReference>
<evidence type="ECO:0000256" key="4">
    <source>
        <dbReference type="ARBA" id="ARBA00022692"/>
    </source>
</evidence>
<organism evidence="9 10">
    <name type="scientific">Cinchona calisaya</name>
    <dbReference type="NCBI Taxonomy" id="153742"/>
    <lineage>
        <taxon>Eukaryota</taxon>
        <taxon>Viridiplantae</taxon>
        <taxon>Streptophyta</taxon>
        <taxon>Embryophyta</taxon>
        <taxon>Tracheophyta</taxon>
        <taxon>Spermatophyta</taxon>
        <taxon>Magnoliopsida</taxon>
        <taxon>eudicotyledons</taxon>
        <taxon>Gunneridae</taxon>
        <taxon>Pentapetalae</taxon>
        <taxon>asterids</taxon>
        <taxon>lamiids</taxon>
        <taxon>Gentianales</taxon>
        <taxon>Rubiaceae</taxon>
        <taxon>Cinchonoideae</taxon>
        <taxon>Cinchoneae</taxon>
        <taxon>Cinchona</taxon>
    </lineage>
</organism>
<evidence type="ECO:0000256" key="3">
    <source>
        <dbReference type="ARBA" id="ARBA00022448"/>
    </source>
</evidence>
<comment type="similarity">
    <text evidence="2">Belongs to the major facilitator superfamily. Sugar transporter (TC 2.A.1.1) family.</text>
</comment>
<comment type="similarity">
    <text evidence="7">Belongs to the major facilitator superfamily. Phosphate:H(+) symporter (TC 2.A.1.9) family.</text>
</comment>
<keyword evidence="10" id="KW-1185">Reference proteome</keyword>
<dbReference type="Proteomes" id="UP001630127">
    <property type="component" value="Unassembled WGS sequence"/>
</dbReference>
<evidence type="ECO:0000313" key="10">
    <source>
        <dbReference type="Proteomes" id="UP001630127"/>
    </source>
</evidence>
<name>A0ABD2YBA6_9GENT</name>
<evidence type="ECO:0000256" key="7">
    <source>
        <dbReference type="ARBA" id="ARBA00044504"/>
    </source>
</evidence>
<dbReference type="InterPro" id="IPR045262">
    <property type="entry name" value="STP/PLT_plant"/>
</dbReference>
<evidence type="ECO:0000256" key="2">
    <source>
        <dbReference type="ARBA" id="ARBA00010992"/>
    </source>
</evidence>
<reference evidence="9 10" key="1">
    <citation type="submission" date="2024-11" db="EMBL/GenBank/DDBJ databases">
        <title>A near-complete genome assembly of Cinchona calisaya.</title>
        <authorList>
            <person name="Lian D.C."/>
            <person name="Zhao X.W."/>
            <person name="Wei L."/>
        </authorList>
    </citation>
    <scope>NUCLEOTIDE SEQUENCE [LARGE SCALE GENOMIC DNA]</scope>
    <source>
        <tissue evidence="9">Nenye</tissue>
    </source>
</reference>
<dbReference type="PANTHER" id="PTHR23500">
    <property type="entry name" value="SOLUTE CARRIER FAMILY 2, FACILITATED GLUCOSE TRANSPORTER"/>
    <property type="match status" value="1"/>
</dbReference>
<keyword evidence="6 8" id="KW-0472">Membrane</keyword>
<accession>A0ABD2YBA6</accession>
<gene>
    <name evidence="9" type="ORF">ACH5RR_034574</name>
</gene>
<dbReference type="GO" id="GO:0016020">
    <property type="term" value="C:membrane"/>
    <property type="evidence" value="ECO:0007669"/>
    <property type="project" value="UniProtKB-SubCell"/>
</dbReference>
<keyword evidence="4 8" id="KW-0812">Transmembrane</keyword>
<sequence>MEGCIQHGLPILHWHPRGGGRQFRLRHCSARLGLALSHGLAIVPTIIMTLGAFFISDTPSSLVERSKQDMAKKTLAKALGGEIVDIETEFAILIKSSEIAKTYKPKAFKDNFEETI</sequence>
<evidence type="ECO:0000256" key="6">
    <source>
        <dbReference type="ARBA" id="ARBA00023136"/>
    </source>
</evidence>
<evidence type="ECO:0000256" key="5">
    <source>
        <dbReference type="ARBA" id="ARBA00022989"/>
    </source>
</evidence>
<dbReference type="AlphaFoldDB" id="A0ABD2YBA6"/>
<feature type="transmembrane region" description="Helical" evidence="8">
    <location>
        <begin position="32"/>
        <end position="55"/>
    </location>
</feature>